<dbReference type="Proteomes" id="UP000222531">
    <property type="component" value="Unassembled WGS sequence"/>
</dbReference>
<reference evidence="2 3" key="1">
    <citation type="journal article" date="2017" name="Biochemistry">
        <title>Identification of the Biosynthetic Pathway for the Antibiotic Bicyclomycin.</title>
        <authorList>
            <person name="Patteson J."/>
            <person name="Cai W."/>
            <person name="Johnson R.A."/>
            <person name="Santa Maria K."/>
            <person name="Li B."/>
        </authorList>
    </citation>
    <scope>NUCLEOTIDE SEQUENCE [LARGE SCALE GENOMIC DNA]</scope>
    <source>
        <strain evidence="2 3">ATCC 21532</strain>
    </source>
</reference>
<feature type="compositionally biased region" description="Pro residues" evidence="1">
    <location>
        <begin position="447"/>
        <end position="464"/>
    </location>
</feature>
<protein>
    <recommendedName>
        <fullName evidence="4">Peptidoglycan binding domain-containing protein</fullName>
    </recommendedName>
</protein>
<feature type="compositionally biased region" description="Low complexity" evidence="1">
    <location>
        <begin position="364"/>
        <end position="378"/>
    </location>
</feature>
<feature type="compositionally biased region" description="Low complexity" evidence="1">
    <location>
        <begin position="465"/>
        <end position="477"/>
    </location>
</feature>
<dbReference type="EMBL" id="NHZO01000154">
    <property type="protein sequence ID" value="PHQ49394.1"/>
    <property type="molecule type" value="Genomic_DNA"/>
</dbReference>
<evidence type="ECO:0000313" key="3">
    <source>
        <dbReference type="Proteomes" id="UP000222531"/>
    </source>
</evidence>
<gene>
    <name evidence="2" type="ORF">BLA24_25455</name>
</gene>
<accession>A0A2G1XDS7</accession>
<name>A0A2G1XDS7_STRCJ</name>
<dbReference type="OrthoDB" id="9813301at2"/>
<evidence type="ECO:0000313" key="2">
    <source>
        <dbReference type="EMBL" id="PHQ49394.1"/>
    </source>
</evidence>
<feature type="compositionally biased region" description="Pro residues" evidence="1">
    <location>
        <begin position="43"/>
        <end position="57"/>
    </location>
</feature>
<evidence type="ECO:0008006" key="4">
    <source>
        <dbReference type="Google" id="ProtNLM"/>
    </source>
</evidence>
<dbReference type="AlphaFoldDB" id="A0A2G1XDS7"/>
<feature type="compositionally biased region" description="Low complexity" evidence="1">
    <location>
        <begin position="12"/>
        <end position="30"/>
    </location>
</feature>
<feature type="region of interest" description="Disordered" evidence="1">
    <location>
        <begin position="660"/>
        <end position="685"/>
    </location>
</feature>
<proteinExistence type="predicted"/>
<feature type="compositionally biased region" description="Low complexity" evidence="1">
    <location>
        <begin position="78"/>
        <end position="140"/>
    </location>
</feature>
<organism evidence="2 3">
    <name type="scientific">Streptomyces cinnamoneus</name>
    <name type="common">Streptoverticillium cinnamoneum</name>
    <dbReference type="NCBI Taxonomy" id="53446"/>
    <lineage>
        <taxon>Bacteria</taxon>
        <taxon>Bacillati</taxon>
        <taxon>Actinomycetota</taxon>
        <taxon>Actinomycetes</taxon>
        <taxon>Kitasatosporales</taxon>
        <taxon>Streptomycetaceae</taxon>
        <taxon>Streptomyces</taxon>
        <taxon>Streptomyces cinnamoneus group</taxon>
    </lineage>
</organism>
<feature type="region of interest" description="Disordered" evidence="1">
    <location>
        <begin position="1"/>
        <end position="483"/>
    </location>
</feature>
<evidence type="ECO:0000256" key="1">
    <source>
        <dbReference type="SAM" id="MobiDB-lite"/>
    </source>
</evidence>
<sequence length="794" mass="77891">MRTPVGEDAEAGQDAAAASPDAPAAPSAPGGDHGGRKQSLPTRPKPAPRAPGTPPPGAVGYGADGEATGDKTSDWFAPRKSGAPAAPPAARRQAAAQAAAKQPPLPRRGAPGRPAGTERPAAQGGSPAAPRGGSPRAGAPRWERDPAVGGAVPQAQMPAAGPVSADSSLAGTGPWAGDGSATGAMPQVSLPGDPSATAATPWPAEQNVPGAGPVSADSSLAGTGPWAGDGSATGAMPQVSLPGDPSATAATPWPAEQNVPGAGPVPGDPSVTGATPWPGDMAQGSAPGAAPWQGDPSTTASMPQAFAPGDPQTTGATPWPADPSTTGAVPQPPVPGGTPGGEVPWPGGGGQAPGTARRKGKAAGGRQAPGGAAFAPGRTDTPRQGVPAVGGDAPAPQGNAGGKGKKKGGPKAPAPAAGQTLVSGVPPVPPAAGQGPKSSVDSGAPRVPVPKPKPAPAVPKPPAAPAAKGAAKGAAKSAPKKKGRSKLVLLGGGLVALVGVAYGAGLLLDHADVPNGTTVLGVDIGGKSKDEAVKKLDAALGDRASAPLKLSVGGKTAELKPDVAGLSIDTQATVRAAAGRDYNPVTVLGSLVGGTRKAEPTVNVDEEKIAAALKTVAGQTGASKDGTIKFEPGKAVPVYGQPYEGLDVDKSVKAVSQAYRDRAASGQDKPVELTSSAQQPRVSKAEVDRMMKDFAEPAMSGLVTVQTDPAHKINFGPDRSLPKILSVKEVGGKLVENYDLDAIKELYGKAFDGVLIQRGDGTKKPVQPTDVAGALGKALRGKTPAERIATIPLS</sequence>
<keyword evidence="3" id="KW-1185">Reference proteome</keyword>
<comment type="caution">
    <text evidence="2">The sequence shown here is derived from an EMBL/GenBank/DDBJ whole genome shotgun (WGS) entry which is preliminary data.</text>
</comment>